<name>A0AAE1LPD7_9NEOP</name>
<dbReference type="PANTHER" id="PTHR10283">
    <property type="entry name" value="SOLUTE CARRIER FAMILY 13 MEMBER"/>
    <property type="match status" value="1"/>
</dbReference>
<keyword evidence="4 8" id="KW-0812">Transmembrane</keyword>
<evidence type="ECO:0000313" key="9">
    <source>
        <dbReference type="EMBL" id="KAK3927108.1"/>
    </source>
</evidence>
<proteinExistence type="inferred from homology"/>
<comment type="caution">
    <text evidence="9">The sequence shown here is derived from an EMBL/GenBank/DDBJ whole genome shotgun (WGS) entry which is preliminary data.</text>
</comment>
<dbReference type="PANTHER" id="PTHR10283:SF82">
    <property type="entry name" value="SOLUTE CARRIER FAMILY 13 MEMBER 2"/>
    <property type="match status" value="1"/>
</dbReference>
<dbReference type="GO" id="GO:0015137">
    <property type="term" value="F:citrate transmembrane transporter activity"/>
    <property type="evidence" value="ECO:0007669"/>
    <property type="project" value="TreeGrafter"/>
</dbReference>
<feature type="transmembrane region" description="Helical" evidence="8">
    <location>
        <begin position="565"/>
        <end position="589"/>
    </location>
</feature>
<feature type="transmembrane region" description="Helical" evidence="8">
    <location>
        <begin position="479"/>
        <end position="497"/>
    </location>
</feature>
<dbReference type="CDD" id="cd01115">
    <property type="entry name" value="SLC13_permease"/>
    <property type="match status" value="1"/>
</dbReference>
<accession>A0AAE1LPD7</accession>
<comment type="similarity">
    <text evidence="2">Belongs to the SLC13A/DASS transporter (TC 2.A.47) family. NADC subfamily.</text>
</comment>
<sequence length="607" mass="66483">MAHEGVLAYWRSLVVVLTPLILLPLPLLYPGSSRRSMCEQVCLSALPVRRRSHPRLPWNIRYMTAGLVVQEARAAYGVLLLAVFWVTEVVPLPVTSLLPVVLFPVLGVLSTEQVCVTYLKETNMMFIGGLIVAIAVEHCNLHKRIALRVMMLIGASPRRLMLGFMIPTMFLSMWISNTATTAMMVPIVSAVLDELKATDKKANGELPVAAAAAGRPRQVRTRSLPAPPPTTPSSWDAENADGGKGKLPRPNQESVAYYLGVAYAANIGGTGTLTGTATNLTFKGLYESLFPNLHGLNFANWMLFNVPLMLINAIVAWLWLQVLFMGLFRKSSGKQKQTPEQLEAIEELIATKYRELGDMTFHEGSVLFLFLVVVVLWFFRAPEFIPGWAEYVSDVKIKDATPAVLIVFLLFVLPANLDFLRRDGPRKAAPALLNWKIIHEKLPWGLVLLIGGGFAMAAASRESGLSKLIGAQLVHLQDSMGSTAILVIMCTATTFLTEVSSNTAIANIVLPVLAEMASAMRVHPLFFMMPATLCCSYAFMLPVATPPNAIVMAASNMRPGDMIKAGLGMNFLCLITLFIMFPTLASWLYGLDVFPPEAAHIGMQSRL</sequence>
<keyword evidence="6 8" id="KW-0472">Membrane</keyword>
<dbReference type="InterPro" id="IPR001898">
    <property type="entry name" value="SLC13A/DASS"/>
</dbReference>
<keyword evidence="10" id="KW-1185">Reference proteome</keyword>
<dbReference type="GO" id="GO:0005886">
    <property type="term" value="C:plasma membrane"/>
    <property type="evidence" value="ECO:0007669"/>
    <property type="project" value="TreeGrafter"/>
</dbReference>
<feature type="transmembrane region" description="Helical" evidence="8">
    <location>
        <begin position="526"/>
        <end position="544"/>
    </location>
</feature>
<feature type="transmembrane region" description="Helical" evidence="8">
    <location>
        <begin position="441"/>
        <end position="459"/>
    </location>
</feature>
<feature type="transmembrane region" description="Helical" evidence="8">
    <location>
        <begin position="6"/>
        <end position="29"/>
    </location>
</feature>
<feature type="transmembrane region" description="Helical" evidence="8">
    <location>
        <begin position="78"/>
        <end position="103"/>
    </location>
</feature>
<feature type="transmembrane region" description="Helical" evidence="8">
    <location>
        <begin position="400"/>
        <end position="420"/>
    </location>
</feature>
<evidence type="ECO:0000256" key="4">
    <source>
        <dbReference type="ARBA" id="ARBA00022692"/>
    </source>
</evidence>
<dbReference type="InterPro" id="IPR031312">
    <property type="entry name" value="Na/sul_symport_CS"/>
</dbReference>
<evidence type="ECO:0000256" key="5">
    <source>
        <dbReference type="ARBA" id="ARBA00022989"/>
    </source>
</evidence>
<gene>
    <name evidence="9" type="ORF">KUF71_015414</name>
</gene>
<evidence type="ECO:0000256" key="7">
    <source>
        <dbReference type="SAM" id="MobiDB-lite"/>
    </source>
</evidence>
<evidence type="ECO:0000256" key="1">
    <source>
        <dbReference type="ARBA" id="ARBA00004141"/>
    </source>
</evidence>
<evidence type="ECO:0000256" key="6">
    <source>
        <dbReference type="ARBA" id="ARBA00023136"/>
    </source>
</evidence>
<protein>
    <submittedName>
        <fullName evidence="9">Protein I'm not dead yet</fullName>
    </submittedName>
</protein>
<reference evidence="9" key="1">
    <citation type="submission" date="2021-07" db="EMBL/GenBank/DDBJ databases">
        <authorList>
            <person name="Catto M.A."/>
            <person name="Jacobson A."/>
            <person name="Kennedy G."/>
            <person name="Labadie P."/>
            <person name="Hunt B.G."/>
            <person name="Srinivasan R."/>
        </authorList>
    </citation>
    <scope>NUCLEOTIDE SEQUENCE</scope>
    <source>
        <strain evidence="9">PL_HMW_Pooled</strain>
        <tissue evidence="9">Head</tissue>
    </source>
</reference>
<dbReference type="PROSITE" id="PS01271">
    <property type="entry name" value="NA_SULFATE"/>
    <property type="match status" value="1"/>
</dbReference>
<dbReference type="EMBL" id="JAHWGI010001278">
    <property type="protein sequence ID" value="KAK3927108.1"/>
    <property type="molecule type" value="Genomic_DNA"/>
</dbReference>
<dbReference type="GO" id="GO:0015141">
    <property type="term" value="F:succinate transmembrane transporter activity"/>
    <property type="evidence" value="ECO:0007669"/>
    <property type="project" value="TreeGrafter"/>
</dbReference>
<evidence type="ECO:0000256" key="3">
    <source>
        <dbReference type="ARBA" id="ARBA00022448"/>
    </source>
</evidence>
<feature type="transmembrane region" description="Helical" evidence="8">
    <location>
        <begin position="306"/>
        <end position="328"/>
    </location>
</feature>
<keyword evidence="3" id="KW-0813">Transport</keyword>
<feature type="transmembrane region" description="Helical" evidence="8">
    <location>
        <begin position="123"/>
        <end position="141"/>
    </location>
</feature>
<organism evidence="9 10">
    <name type="scientific">Frankliniella fusca</name>
    <dbReference type="NCBI Taxonomy" id="407009"/>
    <lineage>
        <taxon>Eukaryota</taxon>
        <taxon>Metazoa</taxon>
        <taxon>Ecdysozoa</taxon>
        <taxon>Arthropoda</taxon>
        <taxon>Hexapoda</taxon>
        <taxon>Insecta</taxon>
        <taxon>Pterygota</taxon>
        <taxon>Neoptera</taxon>
        <taxon>Paraneoptera</taxon>
        <taxon>Thysanoptera</taxon>
        <taxon>Terebrantia</taxon>
        <taxon>Thripoidea</taxon>
        <taxon>Thripidae</taxon>
        <taxon>Frankliniella</taxon>
    </lineage>
</organism>
<evidence type="ECO:0000256" key="8">
    <source>
        <dbReference type="SAM" id="Phobius"/>
    </source>
</evidence>
<comment type="subcellular location">
    <subcellularLocation>
        <location evidence="1">Membrane</location>
        <topology evidence="1">Multi-pass membrane protein</topology>
    </subcellularLocation>
</comment>
<reference evidence="9" key="2">
    <citation type="journal article" date="2023" name="BMC Genomics">
        <title>Pest status, molecular evolution, and epigenetic factors derived from the genome assembly of Frankliniella fusca, a thysanopteran phytovirus vector.</title>
        <authorList>
            <person name="Catto M.A."/>
            <person name="Labadie P.E."/>
            <person name="Jacobson A.L."/>
            <person name="Kennedy G.G."/>
            <person name="Srinivasan R."/>
            <person name="Hunt B.G."/>
        </authorList>
    </citation>
    <scope>NUCLEOTIDE SEQUENCE</scope>
    <source>
        <strain evidence="9">PL_HMW_Pooled</strain>
    </source>
</reference>
<feature type="transmembrane region" description="Helical" evidence="8">
    <location>
        <begin position="162"/>
        <end position="185"/>
    </location>
</feature>
<feature type="transmembrane region" description="Helical" evidence="8">
    <location>
        <begin position="361"/>
        <end position="380"/>
    </location>
</feature>
<feature type="region of interest" description="Disordered" evidence="7">
    <location>
        <begin position="207"/>
        <end position="249"/>
    </location>
</feature>
<dbReference type="Pfam" id="PF00939">
    <property type="entry name" value="Na_sulph_symp"/>
    <property type="match status" value="1"/>
</dbReference>
<dbReference type="AlphaFoldDB" id="A0AAE1LPD7"/>
<evidence type="ECO:0000256" key="2">
    <source>
        <dbReference type="ARBA" id="ARBA00006772"/>
    </source>
</evidence>
<keyword evidence="5 8" id="KW-1133">Transmembrane helix</keyword>
<dbReference type="Proteomes" id="UP001219518">
    <property type="component" value="Unassembled WGS sequence"/>
</dbReference>
<evidence type="ECO:0000313" key="10">
    <source>
        <dbReference type="Proteomes" id="UP001219518"/>
    </source>
</evidence>